<evidence type="ECO:0000313" key="4">
    <source>
        <dbReference type="Proteomes" id="UP000186955"/>
    </source>
</evidence>
<dbReference type="Gene3D" id="3.20.20.80">
    <property type="entry name" value="Glycosidases"/>
    <property type="match status" value="1"/>
</dbReference>
<keyword evidence="4" id="KW-1185">Reference proteome</keyword>
<dbReference type="SUPFAM" id="SSF51445">
    <property type="entry name" value="(Trans)glycosidases"/>
    <property type="match status" value="1"/>
</dbReference>
<dbReference type="AlphaFoldDB" id="A0A1Q5TI91"/>
<feature type="signal peptide" evidence="1">
    <location>
        <begin position="1"/>
        <end position="17"/>
    </location>
</feature>
<evidence type="ECO:0000259" key="2">
    <source>
        <dbReference type="Pfam" id="PF16862"/>
    </source>
</evidence>
<feature type="chain" id="PRO_5013248279" evidence="1">
    <location>
        <begin position="18"/>
        <end position="544"/>
    </location>
</feature>
<name>A0A1Q5TI91_9EURO</name>
<evidence type="ECO:0000256" key="1">
    <source>
        <dbReference type="SAM" id="SignalP"/>
    </source>
</evidence>
<dbReference type="InterPro" id="IPR052974">
    <property type="entry name" value="GH79_Enzymes"/>
</dbReference>
<evidence type="ECO:0000313" key="3">
    <source>
        <dbReference type="EMBL" id="OKO99941.1"/>
    </source>
</evidence>
<dbReference type="InterPro" id="IPR031728">
    <property type="entry name" value="GlcAase_C"/>
</dbReference>
<accession>A0A1Q5TI91</accession>
<proteinExistence type="predicted"/>
<reference evidence="3 4" key="1">
    <citation type="submission" date="2016-10" db="EMBL/GenBank/DDBJ databases">
        <title>Genome sequence of the ascomycete fungus Penicillium subrubescens.</title>
        <authorList>
            <person name="De Vries R.P."/>
            <person name="Peng M."/>
            <person name="Dilokpimol A."/>
            <person name="Hilden K."/>
            <person name="Makela M.R."/>
            <person name="Grigoriev I."/>
            <person name="Riley R."/>
            <person name="Granchi Z."/>
        </authorList>
    </citation>
    <scope>NUCLEOTIDE SEQUENCE [LARGE SCALE GENOMIC DNA]</scope>
    <source>
        <strain evidence="3 4">CBS 132785</strain>
    </source>
</reference>
<comment type="caution">
    <text evidence="3">The sequence shown here is derived from an EMBL/GenBank/DDBJ whole genome shotgun (WGS) entry which is preliminary data.</text>
</comment>
<dbReference type="InterPro" id="IPR017853">
    <property type="entry name" value="GH"/>
</dbReference>
<dbReference type="Pfam" id="PF16862">
    <property type="entry name" value="Glyco_hydro_79C"/>
    <property type="match status" value="1"/>
</dbReference>
<protein>
    <submittedName>
        <fullName evidence="3">Beta-glucuronidase</fullName>
    </submittedName>
</protein>
<keyword evidence="1" id="KW-0732">Signal</keyword>
<dbReference type="PANTHER" id="PTHR36183:SF2">
    <property type="entry name" value="BETA-GLUCURONIDASE C-TERMINAL DOMAIN-CONTAINING PROTEIN"/>
    <property type="match status" value="1"/>
</dbReference>
<dbReference type="Proteomes" id="UP000186955">
    <property type="component" value="Unassembled WGS sequence"/>
</dbReference>
<organism evidence="3 4">
    <name type="scientific">Penicillium subrubescens</name>
    <dbReference type="NCBI Taxonomy" id="1316194"/>
    <lineage>
        <taxon>Eukaryota</taxon>
        <taxon>Fungi</taxon>
        <taxon>Dikarya</taxon>
        <taxon>Ascomycota</taxon>
        <taxon>Pezizomycotina</taxon>
        <taxon>Eurotiomycetes</taxon>
        <taxon>Eurotiomycetidae</taxon>
        <taxon>Eurotiales</taxon>
        <taxon>Aspergillaceae</taxon>
        <taxon>Penicillium</taxon>
    </lineage>
</organism>
<dbReference type="PANTHER" id="PTHR36183">
    <property type="entry name" value="BETA-GLUCURONIDASE"/>
    <property type="match status" value="1"/>
</dbReference>
<dbReference type="EMBL" id="MNBE01000653">
    <property type="protein sequence ID" value="OKO99941.1"/>
    <property type="molecule type" value="Genomic_DNA"/>
</dbReference>
<gene>
    <name evidence="3" type="ORF">PENSUB_8158</name>
</gene>
<feature type="domain" description="Beta-glucuronidase C-terminal" evidence="2">
    <location>
        <begin position="420"/>
        <end position="540"/>
    </location>
</feature>
<sequence length="544" mass="59751">MIALLAGTFLTMGITFAKPVPSTCVGCSDVTINIPASTGAVAVPADFFGFGFESGLLPHYNNDFSENTVNAIQSRMSKPLVIRVGGTSGDHITYKKEQTKVAADCHSKKKSCNSLDTYTVGPDYFNALKRFKDSHWTLQAPMGDDMKLDDSMVFLQQAWDAATDKGANKARVAAIALGNEPNWYKAYAVDGYIERSQKIEEQVVKDFKLKDGETRIFQTGEIAAEVAGKPDSDSKFTLMNLIKPLFKAKTTQQKNIKYAAEHYYQVIGSNNGGHEYNTADLKDTLMNHKAITNKLAPYANDVKSLSAIDKSVPLVISEAGSAIGHTKVEFAGGFGAALWAVDFHLAAMDRGIQRVCNTHGPDATHAWWLPDDTSAHAKTPAVQGIFPAAPFITDFIGKDGQLGKIKEIDIKKEQNDHLSAYAMFDQKTGKVSRIAIINMRQWEYGPAVRPRYVAQIDIDKDVKSAVVHRMQSEHGAAALGFDLGGSQQNVTWNGEQWSYKVDKGRGHKVAGYEEERLTINKDNNKKGHISVNVWDTEAVIVYLS</sequence>